<feature type="transmembrane region" description="Helical" evidence="1">
    <location>
        <begin position="9"/>
        <end position="25"/>
    </location>
</feature>
<feature type="domain" description="CAAX prenyl protease 2/Lysostaphin resistance protein A-like" evidence="2">
    <location>
        <begin position="104"/>
        <end position="192"/>
    </location>
</feature>
<reference evidence="3 4" key="1">
    <citation type="submission" date="2018-06" db="EMBL/GenBank/DDBJ databases">
        <title>Genomic Encyclopedia of Type Strains, Phase IV (KMG-IV): sequencing the most valuable type-strain genomes for metagenomic binning, comparative biology and taxonomic classification.</title>
        <authorList>
            <person name="Goeker M."/>
        </authorList>
    </citation>
    <scope>NUCLEOTIDE SEQUENCE [LARGE SCALE GENOMIC DNA]</scope>
    <source>
        <strain evidence="3 4">DSM 5</strain>
    </source>
</reference>
<sequence>MNYELPKKNLLFCLFFAYAFTWITFSNDKVFWYFYTFTTLFLMSMAFYYAKIEDEVKTLEYLILGIGYGVLTYVIIAGGYKLLEIIPVFSTSSVDHFISKFGPNAIWHYLLLLFIVAPAEELFWRGFIQQQLKRWLSPFYAVILSSALFGLSLIFSGFWIGILGAFLSGLIWGFIYEWKKSMPLIVIAHITMLILLFLILPLG</sequence>
<feature type="transmembrane region" description="Helical" evidence="1">
    <location>
        <begin position="139"/>
        <end position="172"/>
    </location>
</feature>
<dbReference type="InterPro" id="IPR003675">
    <property type="entry name" value="Rce1/LyrA-like_dom"/>
</dbReference>
<gene>
    <name evidence="3" type="ORF">C7437_1011267</name>
</gene>
<feature type="transmembrane region" description="Helical" evidence="1">
    <location>
        <begin position="31"/>
        <end position="49"/>
    </location>
</feature>
<dbReference type="GO" id="GO:0004175">
    <property type="term" value="F:endopeptidase activity"/>
    <property type="evidence" value="ECO:0007669"/>
    <property type="project" value="UniProtKB-ARBA"/>
</dbReference>
<dbReference type="Proteomes" id="UP000248646">
    <property type="component" value="Unassembled WGS sequence"/>
</dbReference>
<feature type="transmembrane region" description="Helical" evidence="1">
    <location>
        <begin position="106"/>
        <end position="127"/>
    </location>
</feature>
<evidence type="ECO:0000256" key="1">
    <source>
        <dbReference type="SAM" id="Phobius"/>
    </source>
</evidence>
<comment type="caution">
    <text evidence="3">The sequence shown here is derived from an EMBL/GenBank/DDBJ whole genome shotgun (WGS) entry which is preliminary data.</text>
</comment>
<dbReference type="EMBL" id="QKZI01000001">
    <property type="protein sequence ID" value="PZX08144.1"/>
    <property type="molecule type" value="Genomic_DNA"/>
</dbReference>
<dbReference type="Pfam" id="PF02517">
    <property type="entry name" value="Rce1-like"/>
    <property type="match status" value="1"/>
</dbReference>
<feature type="transmembrane region" description="Helical" evidence="1">
    <location>
        <begin position="61"/>
        <end position="83"/>
    </location>
</feature>
<proteinExistence type="predicted"/>
<dbReference type="AlphaFoldDB" id="A0A2W7MSI0"/>
<organism evidence="3 4">
    <name type="scientific">Psychrobacillus insolitus</name>
    <dbReference type="NCBI Taxonomy" id="1461"/>
    <lineage>
        <taxon>Bacteria</taxon>
        <taxon>Bacillati</taxon>
        <taxon>Bacillota</taxon>
        <taxon>Bacilli</taxon>
        <taxon>Bacillales</taxon>
        <taxon>Bacillaceae</taxon>
        <taxon>Psychrobacillus</taxon>
    </lineage>
</organism>
<dbReference type="RefSeq" id="WP_111438737.1">
    <property type="nucleotide sequence ID" value="NZ_QKZI01000001.1"/>
</dbReference>
<dbReference type="GO" id="GO:0080120">
    <property type="term" value="P:CAAX-box protein maturation"/>
    <property type="evidence" value="ECO:0007669"/>
    <property type="project" value="UniProtKB-ARBA"/>
</dbReference>
<keyword evidence="1" id="KW-0472">Membrane</keyword>
<keyword evidence="1" id="KW-0812">Transmembrane</keyword>
<keyword evidence="4" id="KW-1185">Reference proteome</keyword>
<evidence type="ECO:0000259" key="2">
    <source>
        <dbReference type="Pfam" id="PF02517"/>
    </source>
</evidence>
<feature type="transmembrane region" description="Helical" evidence="1">
    <location>
        <begin position="184"/>
        <end position="202"/>
    </location>
</feature>
<dbReference type="OrthoDB" id="1903300at2"/>
<name>A0A2W7MSI0_9BACI</name>
<accession>A0A2W7MSI0</accession>
<evidence type="ECO:0000313" key="3">
    <source>
        <dbReference type="EMBL" id="PZX08144.1"/>
    </source>
</evidence>
<protein>
    <recommendedName>
        <fullName evidence="2">CAAX prenyl protease 2/Lysostaphin resistance protein A-like domain-containing protein</fullName>
    </recommendedName>
</protein>
<keyword evidence="1" id="KW-1133">Transmembrane helix</keyword>
<evidence type="ECO:0000313" key="4">
    <source>
        <dbReference type="Proteomes" id="UP000248646"/>
    </source>
</evidence>